<gene>
    <name evidence="1" type="ORF">HYALB_00007257</name>
</gene>
<sequence>MGGIYEPCLISVLTQVGNRTGFTGGFKGSFQQARSNRLVPTGSPFMLFSVFPQPVLDNIVGVVLRKESFQTEEF</sequence>
<comment type="caution">
    <text evidence="1">The sequence shown here is derived from an EMBL/GenBank/DDBJ whole genome shotgun (WGS) entry which is preliminary data.</text>
</comment>
<keyword evidence="2" id="KW-1185">Reference proteome</keyword>
<dbReference type="AlphaFoldDB" id="A0A9N9LIL3"/>
<name>A0A9N9LIL3_9HELO</name>
<protein>
    <submittedName>
        <fullName evidence="1">Uncharacterized protein</fullName>
    </submittedName>
</protein>
<proteinExistence type="predicted"/>
<evidence type="ECO:0000313" key="2">
    <source>
        <dbReference type="Proteomes" id="UP000701801"/>
    </source>
</evidence>
<dbReference type="EMBL" id="CAJVRM010000060">
    <property type="protein sequence ID" value="CAG8973029.1"/>
    <property type="molecule type" value="Genomic_DNA"/>
</dbReference>
<organism evidence="1 2">
    <name type="scientific">Hymenoscyphus albidus</name>
    <dbReference type="NCBI Taxonomy" id="595503"/>
    <lineage>
        <taxon>Eukaryota</taxon>
        <taxon>Fungi</taxon>
        <taxon>Dikarya</taxon>
        <taxon>Ascomycota</taxon>
        <taxon>Pezizomycotina</taxon>
        <taxon>Leotiomycetes</taxon>
        <taxon>Helotiales</taxon>
        <taxon>Helotiaceae</taxon>
        <taxon>Hymenoscyphus</taxon>
    </lineage>
</organism>
<reference evidence="1" key="1">
    <citation type="submission" date="2021-07" db="EMBL/GenBank/DDBJ databases">
        <authorList>
            <person name="Durling M."/>
        </authorList>
    </citation>
    <scope>NUCLEOTIDE SEQUENCE</scope>
</reference>
<evidence type="ECO:0000313" key="1">
    <source>
        <dbReference type="EMBL" id="CAG8973029.1"/>
    </source>
</evidence>
<accession>A0A9N9LIL3</accession>
<dbReference type="Proteomes" id="UP000701801">
    <property type="component" value="Unassembled WGS sequence"/>
</dbReference>